<dbReference type="Proteomes" id="UP000262825">
    <property type="component" value="Unassembled WGS sequence"/>
</dbReference>
<evidence type="ECO:0000256" key="1">
    <source>
        <dbReference type="ARBA" id="ARBA00022574"/>
    </source>
</evidence>
<dbReference type="AlphaFoldDB" id="A0A376B0X0"/>
<dbReference type="Gene3D" id="2.130.10.10">
    <property type="entry name" value="YVTN repeat-like/Quinoprotein amine dehydrogenase"/>
    <property type="match status" value="1"/>
</dbReference>
<name>A0A376B0X0_9ASCO</name>
<keyword evidence="5" id="KW-1185">Reference proteome</keyword>
<dbReference type="VEuPathDB" id="FungiDB:SCODWIG_00097"/>
<organism evidence="4 5">
    <name type="scientific">Saccharomycodes ludwigii</name>
    <dbReference type="NCBI Taxonomy" id="36035"/>
    <lineage>
        <taxon>Eukaryota</taxon>
        <taxon>Fungi</taxon>
        <taxon>Dikarya</taxon>
        <taxon>Ascomycota</taxon>
        <taxon>Saccharomycotina</taxon>
        <taxon>Saccharomycetes</taxon>
        <taxon>Saccharomycodales</taxon>
        <taxon>Saccharomycodaceae</taxon>
        <taxon>Saccharomycodes</taxon>
    </lineage>
</organism>
<evidence type="ECO:0008006" key="6">
    <source>
        <dbReference type="Google" id="ProtNLM"/>
    </source>
</evidence>
<reference evidence="5" key="1">
    <citation type="submission" date="2018-06" db="EMBL/GenBank/DDBJ databases">
        <authorList>
            <person name="Guldener U."/>
        </authorList>
    </citation>
    <scope>NUCLEOTIDE SEQUENCE [LARGE SCALE GENOMIC DNA]</scope>
    <source>
        <strain evidence="5">UTAD17</strain>
    </source>
</reference>
<sequence>MNHIKAFLIYDENGGSVNGSTNGDGLHNCENTLKYSGLTPQRFINVEFNSDSTYFTSVIGNNLKIYKTYPLKLMANSYLPETYIIFKSILLGRTNLIVLLLREEKQEPLSLKIPRKAKGYTVKIWDEHQHKIVWESTCEVLDFYVSSESYLILTTINHELLVYKFITADKDHSSAIIQIQIPNIKIRNDVAASVSRNLFTFSNAKIVGQVQVAKLPDMKSMSIFKAHKNNIRSLAISPNGEYLASCSERGTLIRIFKLYSGGAQNTIGNTNENYNKGSSNNELGTLLYEFRRGLEIADVYEIKWSPDSKKIACISDKCTLHIFQLPLLKKELMKRKKNVFLLTDMCNIKLSSTIPGDRCKIGWEYPQNDSIKNNSDTFYLIWHKSGLWQKFYIMKDYNDSKYEIVRENYKLL</sequence>
<dbReference type="GO" id="GO:0005737">
    <property type="term" value="C:cytoplasm"/>
    <property type="evidence" value="ECO:0007669"/>
    <property type="project" value="UniProtKB-ARBA"/>
</dbReference>
<dbReference type="InterPro" id="IPR015943">
    <property type="entry name" value="WD40/YVTN_repeat-like_dom_sf"/>
</dbReference>
<dbReference type="Pfam" id="PF00400">
    <property type="entry name" value="WD40"/>
    <property type="match status" value="1"/>
</dbReference>
<proteinExistence type="inferred from homology"/>
<evidence type="ECO:0000256" key="2">
    <source>
        <dbReference type="ARBA" id="ARBA00022737"/>
    </source>
</evidence>
<evidence type="ECO:0000256" key="3">
    <source>
        <dbReference type="ARBA" id="ARBA00025740"/>
    </source>
</evidence>
<dbReference type="SMART" id="SM00320">
    <property type="entry name" value="WD40"/>
    <property type="match status" value="2"/>
</dbReference>
<protein>
    <recommendedName>
        <fullName evidence="6">SVP1-like protein 2</fullName>
    </recommendedName>
</protein>
<comment type="similarity">
    <text evidence="3">Belongs to the WD repeat PROPPIN family.</text>
</comment>
<dbReference type="PANTHER" id="PTHR11227">
    <property type="entry name" value="WD-REPEAT PROTEIN INTERACTING WITH PHOSPHOINOSIDES WIPI -RELATED"/>
    <property type="match status" value="1"/>
</dbReference>
<gene>
    <name evidence="4" type="ORF">SCODWIG_00097</name>
</gene>
<keyword evidence="1" id="KW-0853">WD repeat</keyword>
<dbReference type="InterPro" id="IPR001680">
    <property type="entry name" value="WD40_rpt"/>
</dbReference>
<dbReference type="SUPFAM" id="SSF50978">
    <property type="entry name" value="WD40 repeat-like"/>
    <property type="match status" value="1"/>
</dbReference>
<dbReference type="EMBL" id="UFAJ01000006">
    <property type="protein sequence ID" value="SSD58336.1"/>
    <property type="molecule type" value="Genomic_DNA"/>
</dbReference>
<accession>A0A376B0X0</accession>
<dbReference type="InterPro" id="IPR036322">
    <property type="entry name" value="WD40_repeat_dom_sf"/>
</dbReference>
<dbReference type="OrthoDB" id="1667587at2759"/>
<keyword evidence="2" id="KW-0677">Repeat</keyword>
<evidence type="ECO:0000313" key="5">
    <source>
        <dbReference type="Proteomes" id="UP000262825"/>
    </source>
</evidence>
<evidence type="ECO:0000313" key="4">
    <source>
        <dbReference type="EMBL" id="SSD58336.1"/>
    </source>
</evidence>
<dbReference type="InterPro" id="IPR048720">
    <property type="entry name" value="PROPPIN"/>
</dbReference>